<dbReference type="OrthoDB" id="10006270at2759"/>
<dbReference type="GO" id="GO:0045842">
    <property type="term" value="P:positive regulation of mitotic metaphase/anaphase transition"/>
    <property type="evidence" value="ECO:0007669"/>
    <property type="project" value="TreeGrafter"/>
</dbReference>
<proteinExistence type="predicted"/>
<dbReference type="GO" id="GO:0005737">
    <property type="term" value="C:cytoplasm"/>
    <property type="evidence" value="ECO:0007669"/>
    <property type="project" value="TreeGrafter"/>
</dbReference>
<gene>
    <name evidence="8" type="ORF">F8M41_024974</name>
</gene>
<sequence length="352" mass="40928">MEKYQEILDDEIHFLIELEASICYLRGVAYSQQSDLDNAKKWFKKALEIDGRMGLFNSLKFDEQLEYEEAYFIKMDYISVLKKYDHVTEIQEARTELENKFRLSNNADILLSHADELYTQCRFKECLEVTTNYIFIVKDLFLNILILKKDCLNLICTTKRVFLFTFKTSTMDSHCGPAWVGFGHTLAIESEHGQAITAYSTAAKLYSGLHLPTLFIGIQHLQTKNLLSTEEFLLTNSQICESDPLVLNELGVLYFQKLKYAQSVDSFKNALKVAEETKCQPQVWETIWINLGHAFRQLGELDNAESYFQKVVSMSPPNANVLTVLGYIYHVKEEFEEAIMYYHEVLYQFYIL</sequence>
<evidence type="ECO:0000313" key="9">
    <source>
        <dbReference type="Proteomes" id="UP000439903"/>
    </source>
</evidence>
<reference evidence="8 9" key="1">
    <citation type="journal article" date="2019" name="Environ. Microbiol.">
        <title>At the nexus of three kingdoms: the genome of the mycorrhizal fungus Gigaspora margarita provides insights into plant, endobacterial and fungal interactions.</title>
        <authorList>
            <person name="Venice F."/>
            <person name="Ghignone S."/>
            <person name="Salvioli di Fossalunga A."/>
            <person name="Amselem J."/>
            <person name="Novero M."/>
            <person name="Xianan X."/>
            <person name="Sedzielewska Toro K."/>
            <person name="Morin E."/>
            <person name="Lipzen A."/>
            <person name="Grigoriev I.V."/>
            <person name="Henrissat B."/>
            <person name="Martin F.M."/>
            <person name="Bonfante P."/>
        </authorList>
    </citation>
    <scope>NUCLEOTIDE SEQUENCE [LARGE SCALE GENOMIC DNA]</scope>
    <source>
        <strain evidence="8 9">BEG34</strain>
    </source>
</reference>
<feature type="repeat" description="TPR" evidence="7">
    <location>
        <begin position="20"/>
        <end position="53"/>
    </location>
</feature>
<organism evidence="8 9">
    <name type="scientific">Gigaspora margarita</name>
    <dbReference type="NCBI Taxonomy" id="4874"/>
    <lineage>
        <taxon>Eukaryota</taxon>
        <taxon>Fungi</taxon>
        <taxon>Fungi incertae sedis</taxon>
        <taxon>Mucoromycota</taxon>
        <taxon>Glomeromycotina</taxon>
        <taxon>Glomeromycetes</taxon>
        <taxon>Diversisporales</taxon>
        <taxon>Gigasporaceae</taxon>
        <taxon>Gigaspora</taxon>
    </lineage>
</organism>
<keyword evidence="3" id="KW-0498">Mitosis</keyword>
<evidence type="ECO:0000256" key="6">
    <source>
        <dbReference type="ARBA" id="ARBA00023306"/>
    </source>
</evidence>
<dbReference type="GO" id="GO:0031145">
    <property type="term" value="P:anaphase-promoting complex-dependent catabolic process"/>
    <property type="evidence" value="ECO:0007669"/>
    <property type="project" value="TreeGrafter"/>
</dbReference>
<evidence type="ECO:0000256" key="7">
    <source>
        <dbReference type="PROSITE-ProRule" id="PRU00339"/>
    </source>
</evidence>
<dbReference type="PROSITE" id="PS50005">
    <property type="entry name" value="TPR"/>
    <property type="match status" value="3"/>
</dbReference>
<evidence type="ECO:0000256" key="5">
    <source>
        <dbReference type="ARBA" id="ARBA00022803"/>
    </source>
</evidence>
<dbReference type="Pfam" id="PF00515">
    <property type="entry name" value="TPR_1"/>
    <property type="match status" value="1"/>
</dbReference>
<dbReference type="Gene3D" id="1.25.40.10">
    <property type="entry name" value="Tetratricopeptide repeat domain"/>
    <property type="match status" value="2"/>
</dbReference>
<dbReference type="InterPro" id="IPR011990">
    <property type="entry name" value="TPR-like_helical_dom_sf"/>
</dbReference>
<protein>
    <submittedName>
        <fullName evidence="8">ApcC hetero-tetramer Cut9-Hcn1</fullName>
    </submittedName>
</protein>
<dbReference type="PANTHER" id="PTHR12558:SF9">
    <property type="entry name" value="CELL DIVISION CYCLE PROTEIN 16 HOMOLOG"/>
    <property type="match status" value="1"/>
</dbReference>
<evidence type="ECO:0000313" key="8">
    <source>
        <dbReference type="EMBL" id="KAF0472763.1"/>
    </source>
</evidence>
<feature type="repeat" description="TPR" evidence="7">
    <location>
        <begin position="285"/>
        <end position="318"/>
    </location>
</feature>
<dbReference type="PANTHER" id="PTHR12558">
    <property type="entry name" value="CELL DIVISION CYCLE 16,23,27"/>
    <property type="match status" value="1"/>
</dbReference>
<dbReference type="GO" id="GO:0051301">
    <property type="term" value="P:cell division"/>
    <property type="evidence" value="ECO:0007669"/>
    <property type="project" value="UniProtKB-KW"/>
</dbReference>
<name>A0A8H3XJZ2_GIGMA</name>
<evidence type="ECO:0000256" key="2">
    <source>
        <dbReference type="ARBA" id="ARBA00022737"/>
    </source>
</evidence>
<dbReference type="EMBL" id="WTPW01000873">
    <property type="protein sequence ID" value="KAF0472763.1"/>
    <property type="molecule type" value="Genomic_DNA"/>
</dbReference>
<evidence type="ECO:0000256" key="3">
    <source>
        <dbReference type="ARBA" id="ARBA00022776"/>
    </source>
</evidence>
<dbReference type="SUPFAM" id="SSF48452">
    <property type="entry name" value="TPR-like"/>
    <property type="match status" value="1"/>
</dbReference>
<keyword evidence="9" id="KW-1185">Reference proteome</keyword>
<keyword evidence="2" id="KW-0677">Repeat</keyword>
<dbReference type="Pfam" id="PF13181">
    <property type="entry name" value="TPR_8"/>
    <property type="match status" value="1"/>
</dbReference>
<dbReference type="GO" id="GO:0005680">
    <property type="term" value="C:anaphase-promoting complex"/>
    <property type="evidence" value="ECO:0007669"/>
    <property type="project" value="TreeGrafter"/>
</dbReference>
<evidence type="ECO:0000256" key="1">
    <source>
        <dbReference type="ARBA" id="ARBA00022618"/>
    </source>
</evidence>
<dbReference type="AlphaFoldDB" id="A0A8H3XJZ2"/>
<keyword evidence="1" id="KW-0132">Cell division</keyword>
<comment type="caution">
    <text evidence="8">The sequence shown here is derived from an EMBL/GenBank/DDBJ whole genome shotgun (WGS) entry which is preliminary data.</text>
</comment>
<dbReference type="SUPFAM" id="SSF81901">
    <property type="entry name" value="HCP-like"/>
    <property type="match status" value="1"/>
</dbReference>
<dbReference type="InterPro" id="IPR019734">
    <property type="entry name" value="TPR_rpt"/>
</dbReference>
<keyword evidence="6" id="KW-0131">Cell cycle</keyword>
<dbReference type="Proteomes" id="UP000439903">
    <property type="component" value="Unassembled WGS sequence"/>
</dbReference>
<dbReference type="SMART" id="SM00028">
    <property type="entry name" value="TPR"/>
    <property type="match status" value="5"/>
</dbReference>
<keyword evidence="5 7" id="KW-0802">TPR repeat</keyword>
<dbReference type="PROSITE" id="PS50293">
    <property type="entry name" value="TPR_REGION"/>
    <property type="match status" value="1"/>
</dbReference>
<keyword evidence="4" id="KW-0833">Ubl conjugation pathway</keyword>
<dbReference type="GO" id="GO:0016567">
    <property type="term" value="P:protein ubiquitination"/>
    <property type="evidence" value="ECO:0007669"/>
    <property type="project" value="TreeGrafter"/>
</dbReference>
<feature type="repeat" description="TPR" evidence="7">
    <location>
        <begin position="244"/>
        <end position="277"/>
    </location>
</feature>
<accession>A0A8H3XJZ2</accession>
<evidence type="ECO:0000256" key="4">
    <source>
        <dbReference type="ARBA" id="ARBA00022786"/>
    </source>
</evidence>